<protein>
    <submittedName>
        <fullName evidence="1">Uncharacterized protein</fullName>
    </submittedName>
</protein>
<name>A0AAN0KHG2_9ACTN</name>
<dbReference type="Proteomes" id="UP001431656">
    <property type="component" value="Chromosome"/>
</dbReference>
<accession>A0AAN0KHG2</accession>
<keyword evidence="2" id="KW-1185">Reference proteome</keyword>
<gene>
    <name evidence="1" type="ORF">brsh051_10210</name>
</gene>
<evidence type="ECO:0000313" key="2">
    <source>
        <dbReference type="Proteomes" id="UP001431656"/>
    </source>
</evidence>
<evidence type="ECO:0000313" key="1">
    <source>
        <dbReference type="EMBL" id="BEH01740.1"/>
    </source>
</evidence>
<dbReference type="EMBL" id="AP028056">
    <property type="protein sequence ID" value="BEH01740.1"/>
    <property type="molecule type" value="Genomic_DNA"/>
</dbReference>
<dbReference type="AlphaFoldDB" id="A0AAN0KHG2"/>
<organism evidence="1 2">
    <name type="scientific">Brooklawnia propionicigenes</name>
    <dbReference type="NCBI Taxonomy" id="3041175"/>
    <lineage>
        <taxon>Bacteria</taxon>
        <taxon>Bacillati</taxon>
        <taxon>Actinomycetota</taxon>
        <taxon>Actinomycetes</taxon>
        <taxon>Propionibacteriales</taxon>
        <taxon>Propionibacteriaceae</taxon>
        <taxon>Brooklawnia</taxon>
    </lineage>
</organism>
<dbReference type="KEGG" id="broo:brsh051_10210"/>
<reference evidence="1" key="1">
    <citation type="journal article" date="2024" name="Int. J. Syst. Evol. Microbiol.">
        <title>Brooklawnia propionicigenes sp. nov., a facultatively anaerobic, propionate-producing bacterium isolated from a methanogenic reactor treating waste from cattle farms.</title>
        <authorList>
            <person name="Akita Y."/>
            <person name="Ueki A."/>
            <person name="Tonouchi A."/>
            <person name="Sugawara Y."/>
            <person name="Honma S."/>
            <person name="Kaku N."/>
            <person name="Ueki K."/>
        </authorList>
    </citation>
    <scope>NUCLEOTIDE SEQUENCE</scope>
    <source>
        <strain evidence="1">SH051</strain>
    </source>
</reference>
<sequence length="203" mass="22543">MGEAIKRGESLHELGRQGARRAKQWLESTSRVDACWVNPDKGAADKLSFDWPQGGESFSFDLGGTLRYGDFHGQMFYAEVKKYANSGDLPAHYREFLAKCYVAYLAMPRLADNFMWISWSPHAATTWDKLTSADTVKTAVIANAKRVFADGANAEELADDEVCAKVAERLWLLVLSDKQEALVPDPVHLGLIHNHELLKASGS</sequence>
<dbReference type="RefSeq" id="WP_286268069.1">
    <property type="nucleotide sequence ID" value="NZ_AP028056.1"/>
</dbReference>
<proteinExistence type="predicted"/>